<dbReference type="Proteomes" id="UP000447545">
    <property type="component" value="Unassembled WGS sequence"/>
</dbReference>
<name>A0A7K1GF37_9FLAO</name>
<evidence type="ECO:0000313" key="2">
    <source>
        <dbReference type="Proteomes" id="UP000447545"/>
    </source>
</evidence>
<organism evidence="1 2">
    <name type="scientific">Winogradskyella ouciana</name>
    <dbReference type="NCBI Taxonomy" id="2608631"/>
    <lineage>
        <taxon>Bacteria</taxon>
        <taxon>Pseudomonadati</taxon>
        <taxon>Bacteroidota</taxon>
        <taxon>Flavobacteriia</taxon>
        <taxon>Flavobacteriales</taxon>
        <taxon>Flavobacteriaceae</taxon>
        <taxon>Winogradskyella</taxon>
    </lineage>
</organism>
<accession>A0A7K1GF37</accession>
<dbReference type="AlphaFoldDB" id="A0A7K1GF37"/>
<dbReference type="Pfam" id="PF19852">
    <property type="entry name" value="DUF6327"/>
    <property type="match status" value="1"/>
</dbReference>
<keyword evidence="2" id="KW-1185">Reference proteome</keyword>
<comment type="caution">
    <text evidence="1">The sequence shown here is derived from an EMBL/GenBank/DDBJ whole genome shotgun (WGS) entry which is preliminary data.</text>
</comment>
<dbReference type="InterPro" id="IPR046290">
    <property type="entry name" value="DUF6327"/>
</dbReference>
<dbReference type="EMBL" id="WJYA01000007">
    <property type="protein sequence ID" value="MTE27711.1"/>
    <property type="molecule type" value="Genomic_DNA"/>
</dbReference>
<gene>
    <name evidence="1" type="ORF">F1003_12275</name>
</gene>
<dbReference type="RefSeq" id="WP_155089728.1">
    <property type="nucleotide sequence ID" value="NZ_OZ260095.1"/>
</dbReference>
<evidence type="ECO:0000313" key="1">
    <source>
        <dbReference type="EMBL" id="MTE27711.1"/>
    </source>
</evidence>
<protein>
    <submittedName>
        <fullName evidence="1">Uncharacterized protein</fullName>
    </submittedName>
</protein>
<reference evidence="1 2" key="1">
    <citation type="submission" date="2019-11" db="EMBL/GenBank/DDBJ databases">
        <title>Winogradskyella ouciana sp. nov., isolated from the hadal seawater of the Mariana Trench.</title>
        <authorList>
            <person name="Liu R."/>
        </authorList>
    </citation>
    <scope>NUCLEOTIDE SEQUENCE [LARGE SCALE GENOMIC DNA]</scope>
    <source>
        <strain evidence="1 2">ZXX205</strain>
    </source>
</reference>
<proteinExistence type="predicted"/>
<sequence>MKVYSSFKDIENNLKRLRLERDIAWEELKLMKNEYKEDLKPLNWVSSALKLTGKYGLIALIRKWIFK</sequence>